<evidence type="ECO:0000259" key="11">
    <source>
        <dbReference type="PROSITE" id="PS51029"/>
    </source>
</evidence>
<protein>
    <recommendedName>
        <fullName evidence="11">MADF domain-containing protein</fullName>
    </recommendedName>
</protein>
<evidence type="ECO:0000256" key="2">
    <source>
        <dbReference type="ARBA" id="ARBA00004123"/>
    </source>
</evidence>
<keyword evidence="10" id="KW-1133">Transmembrane helix</keyword>
<evidence type="ECO:0000256" key="4">
    <source>
        <dbReference type="ARBA" id="ARBA00022722"/>
    </source>
</evidence>
<evidence type="ECO:0000313" key="12">
    <source>
        <dbReference type="EMBL" id="KAK0400905.1"/>
    </source>
</evidence>
<dbReference type="PANTHER" id="PTHR22930">
    <property type="match status" value="1"/>
</dbReference>
<dbReference type="InterPro" id="IPR002486">
    <property type="entry name" value="Col_cuticle_N"/>
</dbReference>
<evidence type="ECO:0000256" key="6">
    <source>
        <dbReference type="ARBA" id="ARBA00022737"/>
    </source>
</evidence>
<comment type="subcellular location">
    <subcellularLocation>
        <location evidence="2">Nucleus</location>
    </subcellularLocation>
</comment>
<evidence type="ECO:0000256" key="10">
    <source>
        <dbReference type="SAM" id="Phobius"/>
    </source>
</evidence>
<keyword evidence="10" id="KW-0472">Membrane</keyword>
<dbReference type="Pfam" id="PF10545">
    <property type="entry name" value="MADF_DNA_bdg"/>
    <property type="match status" value="1"/>
</dbReference>
<dbReference type="Pfam" id="PF13359">
    <property type="entry name" value="DDE_Tnp_4"/>
    <property type="match status" value="1"/>
</dbReference>
<keyword evidence="4" id="KW-0540">Nuclease</keyword>
<gene>
    <name evidence="12" type="ORF">QR680_015512</name>
</gene>
<sequence length="755" mass="86624">MSGIKAVAFLASAGSGIAIAVSLLVIGNLFMEVNDMYREVLADMDEFKTLSNQAWKGMMDAKIVRNRNQFNFDSIFRQKRQYDAGVSGGTQTQGGGGGGGGGCQCSRQASGCPAGLSDMEARLIELVQENALLYDKRNPFYSCDKQREKTWIEIAQKLSEEFPEEELTTKTVKTRWSSLRTVYSKKKKPSTGSSSQKTNWVFFDSMRFLDSFIDDRKTVSSMDAPDRFEVDDGYESDKGIGVSSADIWIDREESPSQPVQKRKRKKNEVDPTSQAIMNLVEASNKQLDDLEHRRNYHFGMEVAQILDALAEDVQIEKKKRISCILFAQKMDREARALVARRDALLLLMIRQRRAVRKPKDIHRRRNYFGQYSRLFNELRSDEKSFKEYTRMAPRTFHKLLRLVQPFLEPKKKKTTGICAEHMLVVTLRYLTTGNSFHSLHFAFRMGVSTVSKVVKKTCEALYKALKNNISFPETPDGWLELSNAFEQQWNFPHVLGAIDGKHIQIQKPCRSGSLFFNYKHFFSTVLLGVCDADYKFLYYDIGNYGHHHDSHVLESSSFGRKLQEGSFVFPEDSHLRGTGTLLSYFFLGDAGFPLQTRIMKPFAGITSKAQATFDYRLSRARRVIEDAFGILATRWRILLKDIETSTPLADSIVRACLHLHNFLSDEEPFTRRRHNETGVDPELFVQARMESAPVHPLRSQNPTTYAKMVRRKLVDYFRREGRVRWQDQASACSFQIVVKTRRVRVLFKLLSYHCC</sequence>
<keyword evidence="8" id="KW-0539">Nucleus</keyword>
<feature type="domain" description="MADF" evidence="11">
    <location>
        <begin position="122"/>
        <end position="214"/>
    </location>
</feature>
<dbReference type="GO" id="GO:0004518">
    <property type="term" value="F:nuclease activity"/>
    <property type="evidence" value="ECO:0007669"/>
    <property type="project" value="UniProtKB-KW"/>
</dbReference>
<dbReference type="GO" id="GO:0005634">
    <property type="term" value="C:nucleus"/>
    <property type="evidence" value="ECO:0007669"/>
    <property type="project" value="UniProtKB-SubCell"/>
</dbReference>
<dbReference type="InterPro" id="IPR027806">
    <property type="entry name" value="HARBI1_dom"/>
</dbReference>
<evidence type="ECO:0000256" key="5">
    <source>
        <dbReference type="ARBA" id="ARBA00022723"/>
    </source>
</evidence>
<dbReference type="Proteomes" id="UP001175271">
    <property type="component" value="Unassembled WGS sequence"/>
</dbReference>
<dbReference type="GO" id="GO:0016787">
    <property type="term" value="F:hydrolase activity"/>
    <property type="evidence" value="ECO:0007669"/>
    <property type="project" value="UniProtKB-KW"/>
</dbReference>
<dbReference type="SMART" id="SM01088">
    <property type="entry name" value="Col_cuticle_N"/>
    <property type="match status" value="1"/>
</dbReference>
<keyword evidence="5" id="KW-0479">Metal-binding</keyword>
<dbReference type="InterPro" id="IPR006578">
    <property type="entry name" value="MADF-dom"/>
</dbReference>
<keyword evidence="10" id="KW-0812">Transmembrane</keyword>
<comment type="similarity">
    <text evidence="3">Belongs to the HARBI1 family.</text>
</comment>
<name>A0AA39H887_9BILA</name>
<dbReference type="GO" id="GO:0042302">
    <property type="term" value="F:structural constituent of cuticle"/>
    <property type="evidence" value="ECO:0007669"/>
    <property type="project" value="InterPro"/>
</dbReference>
<dbReference type="SMART" id="SM00595">
    <property type="entry name" value="MADF"/>
    <property type="match status" value="1"/>
</dbReference>
<keyword evidence="6" id="KW-0677">Repeat</keyword>
<comment type="cofactor">
    <cofactor evidence="1">
        <name>a divalent metal cation</name>
        <dbReference type="ChEBI" id="CHEBI:60240"/>
    </cofactor>
</comment>
<organism evidence="12 13">
    <name type="scientific">Steinernema hermaphroditum</name>
    <dbReference type="NCBI Taxonomy" id="289476"/>
    <lineage>
        <taxon>Eukaryota</taxon>
        <taxon>Metazoa</taxon>
        <taxon>Ecdysozoa</taxon>
        <taxon>Nematoda</taxon>
        <taxon>Chromadorea</taxon>
        <taxon>Rhabditida</taxon>
        <taxon>Tylenchina</taxon>
        <taxon>Panagrolaimomorpha</taxon>
        <taxon>Strongyloidoidea</taxon>
        <taxon>Steinernematidae</taxon>
        <taxon>Steinernema</taxon>
    </lineage>
</organism>
<evidence type="ECO:0000256" key="3">
    <source>
        <dbReference type="ARBA" id="ARBA00006958"/>
    </source>
</evidence>
<evidence type="ECO:0000313" key="13">
    <source>
        <dbReference type="Proteomes" id="UP001175271"/>
    </source>
</evidence>
<dbReference type="Pfam" id="PF01484">
    <property type="entry name" value="Col_cuticle_N"/>
    <property type="match status" value="1"/>
</dbReference>
<evidence type="ECO:0000256" key="8">
    <source>
        <dbReference type="ARBA" id="ARBA00023242"/>
    </source>
</evidence>
<comment type="caution">
    <text evidence="12">The sequence shown here is derived from an EMBL/GenBank/DDBJ whole genome shotgun (WGS) entry which is preliminary data.</text>
</comment>
<dbReference type="AlphaFoldDB" id="A0AA39H887"/>
<accession>A0AA39H887</accession>
<dbReference type="PANTHER" id="PTHR22930:SF269">
    <property type="entry name" value="NUCLEASE HARBI1-LIKE PROTEIN"/>
    <property type="match status" value="1"/>
</dbReference>
<keyword evidence="13" id="KW-1185">Reference proteome</keyword>
<dbReference type="GO" id="GO:0046872">
    <property type="term" value="F:metal ion binding"/>
    <property type="evidence" value="ECO:0007669"/>
    <property type="project" value="UniProtKB-KW"/>
</dbReference>
<feature type="region of interest" description="Disordered" evidence="9">
    <location>
        <begin position="251"/>
        <end position="273"/>
    </location>
</feature>
<dbReference type="InterPro" id="IPR045249">
    <property type="entry name" value="HARBI1-like"/>
</dbReference>
<reference evidence="12" key="1">
    <citation type="submission" date="2023-06" db="EMBL/GenBank/DDBJ databases">
        <title>Genomic analysis of the entomopathogenic nematode Steinernema hermaphroditum.</title>
        <authorList>
            <person name="Schwarz E.M."/>
            <person name="Heppert J.K."/>
            <person name="Baniya A."/>
            <person name="Schwartz H.T."/>
            <person name="Tan C.-H."/>
            <person name="Antoshechkin I."/>
            <person name="Sternberg P.W."/>
            <person name="Goodrich-Blair H."/>
            <person name="Dillman A.R."/>
        </authorList>
    </citation>
    <scope>NUCLEOTIDE SEQUENCE</scope>
    <source>
        <strain evidence="12">PS9179</strain>
        <tissue evidence="12">Whole animal</tissue>
    </source>
</reference>
<dbReference type="PROSITE" id="PS51029">
    <property type="entry name" value="MADF"/>
    <property type="match status" value="1"/>
</dbReference>
<evidence type="ECO:0000256" key="1">
    <source>
        <dbReference type="ARBA" id="ARBA00001968"/>
    </source>
</evidence>
<proteinExistence type="inferred from homology"/>
<dbReference type="EMBL" id="JAUCMV010000004">
    <property type="protein sequence ID" value="KAK0400905.1"/>
    <property type="molecule type" value="Genomic_DNA"/>
</dbReference>
<keyword evidence="7" id="KW-0378">Hydrolase</keyword>
<feature type="transmembrane region" description="Helical" evidence="10">
    <location>
        <begin position="7"/>
        <end position="31"/>
    </location>
</feature>
<evidence type="ECO:0000256" key="9">
    <source>
        <dbReference type="SAM" id="MobiDB-lite"/>
    </source>
</evidence>
<evidence type="ECO:0000256" key="7">
    <source>
        <dbReference type="ARBA" id="ARBA00022801"/>
    </source>
</evidence>